<name>A0A915D1E3_9BILA</name>
<keyword evidence="10" id="KW-0472">Membrane</keyword>
<protein>
    <recommendedName>
        <fullName evidence="4">NADH dehydrogenase [ubiquinone] 1 alpha subcomplex subunit 2</fullName>
    </recommendedName>
    <alternativeName>
        <fullName evidence="11">Complex I-B8</fullName>
    </alternativeName>
    <alternativeName>
        <fullName evidence="12">NADH-ubiquinone oxidoreductase B8 subunit</fullName>
    </alternativeName>
</protein>
<evidence type="ECO:0000256" key="2">
    <source>
        <dbReference type="ARBA" id="ARBA00004443"/>
    </source>
</evidence>
<keyword evidence="15" id="KW-1185">Reference proteome</keyword>
<evidence type="ECO:0000259" key="14">
    <source>
        <dbReference type="SMART" id="SM00916"/>
    </source>
</evidence>
<keyword evidence="9" id="KW-0496">Mitochondrion</keyword>
<dbReference type="PIRSF" id="PIRSF005822">
    <property type="entry name" value="NDUA2"/>
    <property type="match status" value="1"/>
</dbReference>
<dbReference type="Gene3D" id="3.40.30.10">
    <property type="entry name" value="Glutaredoxin"/>
    <property type="match status" value="1"/>
</dbReference>
<comment type="similarity">
    <text evidence="3">Belongs to the complex I NDUFA2 subunit family.</text>
</comment>
<feature type="disulfide bond" description="Redox-active" evidence="13">
    <location>
        <begin position="22"/>
        <end position="56"/>
    </location>
</feature>
<evidence type="ECO:0000313" key="15">
    <source>
        <dbReference type="Proteomes" id="UP000887574"/>
    </source>
</evidence>
<feature type="domain" description="Ribosomal protein/NADH dehydrogenase" evidence="14">
    <location>
        <begin position="23"/>
        <end position="96"/>
    </location>
</feature>
<dbReference type="SMART" id="SM00916">
    <property type="entry name" value="L51_S25_CI-B8"/>
    <property type="match status" value="1"/>
</dbReference>
<evidence type="ECO:0000256" key="4">
    <source>
        <dbReference type="ARBA" id="ARBA00016394"/>
    </source>
</evidence>
<dbReference type="PANTHER" id="PTHR12878:SF0">
    <property type="entry name" value="NADH DEHYDROGENASE [UBIQUINONE] 1 ALPHA SUBCOMPLEX SUBUNIT 2"/>
    <property type="match status" value="1"/>
</dbReference>
<comment type="subcellular location">
    <subcellularLocation>
        <location evidence="2">Mitochondrion inner membrane</location>
        <topology evidence="2">Peripheral membrane protein</topology>
        <orientation evidence="2">Matrix side</orientation>
    </subcellularLocation>
</comment>
<dbReference type="Pfam" id="PF05047">
    <property type="entry name" value="L51_S25_CI-B8"/>
    <property type="match status" value="1"/>
</dbReference>
<comment type="function">
    <text evidence="1">Accessory subunit of the mitochondrial membrane respiratory chain NADH dehydrogenase (Complex I), that is believed not to be involved in catalysis. Complex I functions in the transfer of electrons from NADH to the respiratory chain. The immediate electron acceptor for the enzyme is believed to be ubiquinone.</text>
</comment>
<dbReference type="InterPro" id="IPR036249">
    <property type="entry name" value="Thioredoxin-like_sf"/>
</dbReference>
<evidence type="ECO:0000256" key="3">
    <source>
        <dbReference type="ARBA" id="ARBA00008939"/>
    </source>
</evidence>
<dbReference type="SUPFAM" id="SSF52833">
    <property type="entry name" value="Thioredoxin-like"/>
    <property type="match status" value="1"/>
</dbReference>
<reference evidence="16" key="1">
    <citation type="submission" date="2022-11" db="UniProtKB">
        <authorList>
            <consortium name="WormBaseParasite"/>
        </authorList>
    </citation>
    <scope>IDENTIFICATION</scope>
</reference>
<evidence type="ECO:0000313" key="16">
    <source>
        <dbReference type="WBParaSite" id="jg14895"/>
    </source>
</evidence>
<proteinExistence type="inferred from homology"/>
<evidence type="ECO:0000256" key="6">
    <source>
        <dbReference type="ARBA" id="ARBA00022660"/>
    </source>
</evidence>
<evidence type="ECO:0000256" key="13">
    <source>
        <dbReference type="PIRSR" id="PIRSR005822-1"/>
    </source>
</evidence>
<evidence type="ECO:0000256" key="9">
    <source>
        <dbReference type="ARBA" id="ARBA00023128"/>
    </source>
</evidence>
<dbReference type="WBParaSite" id="jg14895">
    <property type="protein sequence ID" value="jg14895"/>
    <property type="gene ID" value="jg14895"/>
</dbReference>
<keyword evidence="13" id="KW-1015">Disulfide bond</keyword>
<dbReference type="PANTHER" id="PTHR12878">
    <property type="entry name" value="NADH-UBIQUINONE OXIDOREDUCTASE B8 SUBUNIT"/>
    <property type="match status" value="1"/>
</dbReference>
<keyword evidence="6" id="KW-0679">Respiratory chain</keyword>
<keyword evidence="5" id="KW-0813">Transport</keyword>
<evidence type="ECO:0000256" key="12">
    <source>
        <dbReference type="ARBA" id="ARBA00032513"/>
    </source>
</evidence>
<evidence type="ECO:0000256" key="1">
    <source>
        <dbReference type="ARBA" id="ARBA00003195"/>
    </source>
</evidence>
<evidence type="ECO:0000256" key="5">
    <source>
        <dbReference type="ARBA" id="ARBA00022448"/>
    </source>
</evidence>
<evidence type="ECO:0000256" key="10">
    <source>
        <dbReference type="ARBA" id="ARBA00023136"/>
    </source>
</evidence>
<sequence length="98" mass="11115">MASLAKNLRLGGALKELRIHLCQKSPESNGVREFIQKDYVELKKNNEKFPILIRECSGVSPRVWARYEFGAETSVSVENSSREKVFEIIKDLASKKSS</sequence>
<evidence type="ECO:0000256" key="11">
    <source>
        <dbReference type="ARBA" id="ARBA00031441"/>
    </source>
</evidence>
<organism evidence="15 16">
    <name type="scientific">Ditylenchus dipsaci</name>
    <dbReference type="NCBI Taxonomy" id="166011"/>
    <lineage>
        <taxon>Eukaryota</taxon>
        <taxon>Metazoa</taxon>
        <taxon>Ecdysozoa</taxon>
        <taxon>Nematoda</taxon>
        <taxon>Chromadorea</taxon>
        <taxon>Rhabditida</taxon>
        <taxon>Tylenchina</taxon>
        <taxon>Tylenchomorpha</taxon>
        <taxon>Sphaerularioidea</taxon>
        <taxon>Anguinidae</taxon>
        <taxon>Anguininae</taxon>
        <taxon>Ditylenchus</taxon>
    </lineage>
</organism>
<keyword evidence="8" id="KW-0249">Electron transport</keyword>
<dbReference type="GO" id="GO:0005743">
    <property type="term" value="C:mitochondrial inner membrane"/>
    <property type="evidence" value="ECO:0007669"/>
    <property type="project" value="UniProtKB-SubCell"/>
</dbReference>
<keyword evidence="7" id="KW-0999">Mitochondrion inner membrane</keyword>
<dbReference type="InterPro" id="IPR016464">
    <property type="entry name" value="NADH_Ub_cplx-1_asu_su-2"/>
</dbReference>
<accession>A0A915D1E3</accession>
<dbReference type="InterPro" id="IPR007741">
    <property type="entry name" value="Ribosomal_mL43/mS25/NADH_DH"/>
</dbReference>
<dbReference type="Proteomes" id="UP000887574">
    <property type="component" value="Unplaced"/>
</dbReference>
<evidence type="ECO:0000256" key="8">
    <source>
        <dbReference type="ARBA" id="ARBA00022982"/>
    </source>
</evidence>
<dbReference type="AlphaFoldDB" id="A0A915D1E3"/>
<evidence type="ECO:0000256" key="7">
    <source>
        <dbReference type="ARBA" id="ARBA00022792"/>
    </source>
</evidence>